<protein>
    <submittedName>
        <fullName evidence="6">UDP:flavonoid glycosyltransferase YjiC (YdhE family)</fullName>
    </submittedName>
</protein>
<dbReference type="SUPFAM" id="SSF53756">
    <property type="entry name" value="UDP-Glycosyltransferase/glycogen phosphorylase"/>
    <property type="match status" value="1"/>
</dbReference>
<evidence type="ECO:0000256" key="1">
    <source>
        <dbReference type="ARBA" id="ARBA00006962"/>
    </source>
</evidence>
<dbReference type="GO" id="GO:0008194">
    <property type="term" value="F:UDP-glycosyltransferase activity"/>
    <property type="evidence" value="ECO:0007669"/>
    <property type="project" value="InterPro"/>
</dbReference>
<evidence type="ECO:0000256" key="2">
    <source>
        <dbReference type="ARBA" id="ARBA00022676"/>
    </source>
</evidence>
<keyword evidence="7" id="KW-1185">Reference proteome</keyword>
<dbReference type="Proteomes" id="UP000539313">
    <property type="component" value="Unassembled WGS sequence"/>
</dbReference>
<dbReference type="RefSeq" id="WP_182706680.1">
    <property type="nucleotide sequence ID" value="NZ_JACJII010000001.1"/>
</dbReference>
<evidence type="ECO:0000256" key="3">
    <source>
        <dbReference type="ARBA" id="ARBA00022679"/>
    </source>
</evidence>
<dbReference type="GO" id="GO:0016758">
    <property type="term" value="F:hexosyltransferase activity"/>
    <property type="evidence" value="ECO:0007669"/>
    <property type="project" value="UniProtKB-ARBA"/>
</dbReference>
<evidence type="ECO:0000313" key="7">
    <source>
        <dbReference type="Proteomes" id="UP000539313"/>
    </source>
</evidence>
<dbReference type="InterPro" id="IPR050426">
    <property type="entry name" value="Glycosyltransferase_28"/>
</dbReference>
<evidence type="ECO:0000259" key="4">
    <source>
        <dbReference type="Pfam" id="PF06722"/>
    </source>
</evidence>
<evidence type="ECO:0000313" key="6">
    <source>
        <dbReference type="EMBL" id="MBA9005504.1"/>
    </source>
</evidence>
<evidence type="ECO:0000259" key="5">
    <source>
        <dbReference type="Pfam" id="PF21036"/>
    </source>
</evidence>
<dbReference type="PANTHER" id="PTHR48050:SF13">
    <property type="entry name" value="STEROL 3-BETA-GLUCOSYLTRANSFERASE UGT80A2"/>
    <property type="match status" value="1"/>
</dbReference>
<proteinExistence type="inferred from homology"/>
<dbReference type="InterPro" id="IPR010610">
    <property type="entry name" value="EryCIII-like_C"/>
</dbReference>
<dbReference type="Gene3D" id="3.40.50.2000">
    <property type="entry name" value="Glycogen Phosphorylase B"/>
    <property type="match status" value="2"/>
</dbReference>
<dbReference type="GO" id="GO:0017000">
    <property type="term" value="P:antibiotic biosynthetic process"/>
    <property type="evidence" value="ECO:0007669"/>
    <property type="project" value="UniProtKB-ARBA"/>
</dbReference>
<gene>
    <name evidence="6" type="ORF">HNR21_004386</name>
</gene>
<dbReference type="Pfam" id="PF21036">
    <property type="entry name" value="EryCIII-like_N"/>
    <property type="match status" value="1"/>
</dbReference>
<keyword evidence="2" id="KW-0328">Glycosyltransferase</keyword>
<sequence>MRVLLATWPTPSHYFSMVSPGWALRSAGHDVRIVSPPGAEGAVLRSGLTISITGPRLNPAAAWKGFEMRPGAGVDEAEHERERSARAFSMFAAGAREMVDELVALARSWRPDLVLYEPRMYAALKAARDLGVPAVRVLPGPDYTYTRLADEREQLDELWKELELEDADPLGDLTLDPCPPSLQVDDGGTVSRLGVRNVPYNGSAVVPPWLSERPARPRVFISLGTMVATLLGSMNFVHDTICALAGLDVEVLAGVFSDQRELLGAVPGNVRLVEDMPLHLMLPTVDVAVHHGGSGTLLTTAAHGVPQLVLSSFGDTVLAARQIAGTGAGKALRAWDATPDRVCALVGELLETPSFGEAATRLAEENARRPAPAAIVGALEELAARAPVGAGAG</sequence>
<dbReference type="PANTHER" id="PTHR48050">
    <property type="entry name" value="STEROL 3-BETA-GLUCOSYLTRANSFERASE"/>
    <property type="match status" value="1"/>
</dbReference>
<dbReference type="EMBL" id="JACJII010000001">
    <property type="protein sequence ID" value="MBA9005504.1"/>
    <property type="molecule type" value="Genomic_DNA"/>
</dbReference>
<comment type="similarity">
    <text evidence="1">Belongs to the glycosyltransferase 28 family.</text>
</comment>
<feature type="domain" description="Erythromycin biosynthesis protein CIII-like C-terminal" evidence="4">
    <location>
        <begin position="241"/>
        <end position="382"/>
    </location>
</feature>
<reference evidence="6 7" key="1">
    <citation type="submission" date="2020-08" db="EMBL/GenBank/DDBJ databases">
        <title>Sequencing the genomes of 1000 actinobacteria strains.</title>
        <authorList>
            <person name="Klenk H.-P."/>
        </authorList>
    </citation>
    <scope>NUCLEOTIDE SEQUENCE [LARGE SCALE GENOMIC DNA]</scope>
    <source>
        <strain evidence="6 7">DSM 45823</strain>
    </source>
</reference>
<dbReference type="CDD" id="cd03784">
    <property type="entry name" value="GT1_Gtf-like"/>
    <property type="match status" value="1"/>
</dbReference>
<feature type="domain" description="Erythromycin biosynthesis protein CIII-like N-terminal" evidence="5">
    <location>
        <begin position="22"/>
        <end position="224"/>
    </location>
</feature>
<dbReference type="InterPro" id="IPR002213">
    <property type="entry name" value="UDP_glucos_trans"/>
</dbReference>
<accession>A0A7W3RAA0</accession>
<organism evidence="6 7">
    <name type="scientific">Thermomonospora cellulosilytica</name>
    <dbReference type="NCBI Taxonomy" id="1411118"/>
    <lineage>
        <taxon>Bacteria</taxon>
        <taxon>Bacillati</taxon>
        <taxon>Actinomycetota</taxon>
        <taxon>Actinomycetes</taxon>
        <taxon>Streptosporangiales</taxon>
        <taxon>Thermomonosporaceae</taxon>
        <taxon>Thermomonospora</taxon>
    </lineage>
</organism>
<name>A0A7W3RAA0_9ACTN</name>
<dbReference type="Pfam" id="PF06722">
    <property type="entry name" value="EryCIII-like_C"/>
    <property type="match status" value="1"/>
</dbReference>
<comment type="caution">
    <text evidence="6">The sequence shown here is derived from an EMBL/GenBank/DDBJ whole genome shotgun (WGS) entry which is preliminary data.</text>
</comment>
<dbReference type="AlphaFoldDB" id="A0A7W3RAA0"/>
<keyword evidence="3 6" id="KW-0808">Transferase</keyword>
<dbReference type="InterPro" id="IPR048284">
    <property type="entry name" value="EryCIII-like_N"/>
</dbReference>